<dbReference type="InterPro" id="IPR036875">
    <property type="entry name" value="Znf_CCHC_sf"/>
</dbReference>
<feature type="non-terminal residue" evidence="4">
    <location>
        <position position="1"/>
    </location>
</feature>
<dbReference type="GO" id="GO:0003676">
    <property type="term" value="F:nucleic acid binding"/>
    <property type="evidence" value="ECO:0007669"/>
    <property type="project" value="InterPro"/>
</dbReference>
<reference evidence="4 5" key="1">
    <citation type="journal article" date="2018" name="Front. Plant Sci.">
        <title>Red Clover (Trifolium pratense) and Zigzag Clover (T. medium) - A Picture of Genomic Similarities and Differences.</title>
        <authorList>
            <person name="Dluhosova J."/>
            <person name="Istvanek J."/>
            <person name="Nedelnik J."/>
            <person name="Repkova J."/>
        </authorList>
    </citation>
    <scope>NUCLEOTIDE SEQUENCE [LARGE SCALE GENOMIC DNA]</scope>
    <source>
        <strain evidence="5">cv. 10/8</strain>
        <tissue evidence="4">Leaf</tissue>
    </source>
</reference>
<proteinExistence type="predicted"/>
<feature type="region of interest" description="Disordered" evidence="2">
    <location>
        <begin position="52"/>
        <end position="81"/>
    </location>
</feature>
<dbReference type="Pfam" id="PF22936">
    <property type="entry name" value="Pol_BBD"/>
    <property type="match status" value="1"/>
</dbReference>
<keyword evidence="1" id="KW-0479">Metal-binding</keyword>
<accession>A0A392PF32</accession>
<feature type="domain" description="CCHC-type" evidence="3">
    <location>
        <begin position="87"/>
        <end position="102"/>
    </location>
</feature>
<comment type="caution">
    <text evidence="4">The sequence shown here is derived from an EMBL/GenBank/DDBJ whole genome shotgun (WGS) entry which is preliminary data.</text>
</comment>
<evidence type="ECO:0000256" key="2">
    <source>
        <dbReference type="SAM" id="MobiDB-lite"/>
    </source>
</evidence>
<evidence type="ECO:0000313" key="4">
    <source>
        <dbReference type="EMBL" id="MCI10089.1"/>
    </source>
</evidence>
<dbReference type="Proteomes" id="UP000265520">
    <property type="component" value="Unassembled WGS sequence"/>
</dbReference>
<keyword evidence="1" id="KW-0863">Zinc-finger</keyword>
<name>A0A392PF32_9FABA</name>
<dbReference type="InterPro" id="IPR001878">
    <property type="entry name" value="Znf_CCHC"/>
</dbReference>
<sequence>RSLTSRFNYVVCSIEESNDVKTLTIDELQSSLIVQEQRMKYQSDKDDEQVLKVTGGGRGERGHGRGRANTRGRGRGRQGGGKENVECYKCHMLGHYQNECPRWGENDANYAEFNDNEDMLLMTKQESMMQAKSEVWFLDSGCSNHMVGTKEWLFDFDEGFRESVKLGDD</sequence>
<dbReference type="AlphaFoldDB" id="A0A392PF32"/>
<dbReference type="EMBL" id="LXQA010074993">
    <property type="protein sequence ID" value="MCI10089.1"/>
    <property type="molecule type" value="Genomic_DNA"/>
</dbReference>
<keyword evidence="5" id="KW-1185">Reference proteome</keyword>
<dbReference type="InterPro" id="IPR054722">
    <property type="entry name" value="PolX-like_BBD"/>
</dbReference>
<evidence type="ECO:0000259" key="3">
    <source>
        <dbReference type="PROSITE" id="PS50158"/>
    </source>
</evidence>
<protein>
    <submittedName>
        <fullName evidence="4">Retrovirus-related Pol polyprotein from transposon TNT 1-94</fullName>
    </submittedName>
</protein>
<organism evidence="4 5">
    <name type="scientific">Trifolium medium</name>
    <dbReference type="NCBI Taxonomy" id="97028"/>
    <lineage>
        <taxon>Eukaryota</taxon>
        <taxon>Viridiplantae</taxon>
        <taxon>Streptophyta</taxon>
        <taxon>Embryophyta</taxon>
        <taxon>Tracheophyta</taxon>
        <taxon>Spermatophyta</taxon>
        <taxon>Magnoliopsida</taxon>
        <taxon>eudicotyledons</taxon>
        <taxon>Gunneridae</taxon>
        <taxon>Pentapetalae</taxon>
        <taxon>rosids</taxon>
        <taxon>fabids</taxon>
        <taxon>Fabales</taxon>
        <taxon>Fabaceae</taxon>
        <taxon>Papilionoideae</taxon>
        <taxon>50 kb inversion clade</taxon>
        <taxon>NPAAA clade</taxon>
        <taxon>Hologalegina</taxon>
        <taxon>IRL clade</taxon>
        <taxon>Trifolieae</taxon>
        <taxon>Trifolium</taxon>
    </lineage>
</organism>
<dbReference type="PROSITE" id="PS50158">
    <property type="entry name" value="ZF_CCHC"/>
    <property type="match status" value="1"/>
</dbReference>
<evidence type="ECO:0000256" key="1">
    <source>
        <dbReference type="PROSITE-ProRule" id="PRU00047"/>
    </source>
</evidence>
<keyword evidence="1" id="KW-0862">Zinc</keyword>
<feature type="compositionally biased region" description="Basic residues" evidence="2">
    <location>
        <begin position="64"/>
        <end position="76"/>
    </location>
</feature>
<dbReference type="GO" id="GO:0008270">
    <property type="term" value="F:zinc ion binding"/>
    <property type="evidence" value="ECO:0007669"/>
    <property type="project" value="UniProtKB-KW"/>
</dbReference>
<evidence type="ECO:0000313" key="5">
    <source>
        <dbReference type="Proteomes" id="UP000265520"/>
    </source>
</evidence>
<dbReference type="SUPFAM" id="SSF57756">
    <property type="entry name" value="Retrovirus zinc finger-like domains"/>
    <property type="match status" value="1"/>
</dbReference>